<evidence type="ECO:0000313" key="3">
    <source>
        <dbReference type="Proteomes" id="UP001370758"/>
    </source>
</evidence>
<protein>
    <submittedName>
        <fullName evidence="2">Uncharacterized protein</fullName>
    </submittedName>
</protein>
<proteinExistence type="predicted"/>
<dbReference type="Proteomes" id="UP001370758">
    <property type="component" value="Unassembled WGS sequence"/>
</dbReference>
<dbReference type="EMBL" id="JAVHJL010000004">
    <property type="protein sequence ID" value="KAK6504764.1"/>
    <property type="molecule type" value="Genomic_DNA"/>
</dbReference>
<comment type="caution">
    <text evidence="2">The sequence shown here is derived from an EMBL/GenBank/DDBJ whole genome shotgun (WGS) entry which is preliminary data.</text>
</comment>
<keyword evidence="1" id="KW-0175">Coiled coil</keyword>
<organism evidence="2 3">
    <name type="scientific">Arthrobotrys musiformis</name>
    <dbReference type="NCBI Taxonomy" id="47236"/>
    <lineage>
        <taxon>Eukaryota</taxon>
        <taxon>Fungi</taxon>
        <taxon>Dikarya</taxon>
        <taxon>Ascomycota</taxon>
        <taxon>Pezizomycotina</taxon>
        <taxon>Orbiliomycetes</taxon>
        <taxon>Orbiliales</taxon>
        <taxon>Orbiliaceae</taxon>
        <taxon>Arthrobotrys</taxon>
    </lineage>
</organism>
<sequence>MGLDEISADIAKYQSSLDSIRTKSASRRENLQKARKSPSELLHGALDSLLPLAKYTLSGTEPSGDEDDDTQKVKDMIKPVIDNLESAKKDYDKIRSITNDALKDATEEIGTLHDLAQATSNSKSGVNTERGIAERNLNNARTEKETRVTQRDEHEKKYKEHMDRYKRLTERGDSFLSKLAEAISAGTSRGMVPAMVKHYANVEKKAAEEAEQNITRLNGDIQRYLDQISNADSIIARADQLTGNLQELASNEQKAVAVSQAEVEDLNKISEGLSALQAKYSDIYAQAKIGLDVDLRTRFADTILKIIQICPLEDGLRKQKEELLKVFDTLENSSPIKERVKKQLDEAKGQLGLS</sequence>
<gene>
    <name evidence="2" type="ORF">TWF481_006703</name>
</gene>
<feature type="coiled-coil region" evidence="1">
    <location>
        <begin position="200"/>
        <end position="227"/>
    </location>
</feature>
<accession>A0AAV9WBN9</accession>
<evidence type="ECO:0000256" key="1">
    <source>
        <dbReference type="SAM" id="Coils"/>
    </source>
</evidence>
<name>A0AAV9WBN9_9PEZI</name>
<dbReference type="AlphaFoldDB" id="A0AAV9WBN9"/>
<evidence type="ECO:0000313" key="2">
    <source>
        <dbReference type="EMBL" id="KAK6504764.1"/>
    </source>
</evidence>
<reference evidence="2 3" key="1">
    <citation type="submission" date="2023-08" db="EMBL/GenBank/DDBJ databases">
        <authorList>
            <person name="Palmer J.M."/>
        </authorList>
    </citation>
    <scope>NUCLEOTIDE SEQUENCE [LARGE SCALE GENOMIC DNA]</scope>
    <source>
        <strain evidence="2 3">TWF481</strain>
    </source>
</reference>
<keyword evidence="3" id="KW-1185">Reference proteome</keyword>